<proteinExistence type="predicted"/>
<accession>A0A0D2DR89</accession>
<evidence type="ECO:0000313" key="3">
    <source>
        <dbReference type="EMBL" id="KIW64727.1"/>
    </source>
</evidence>
<evidence type="ECO:0000256" key="1">
    <source>
        <dbReference type="SAM" id="Coils"/>
    </source>
</evidence>
<evidence type="ECO:0000313" key="4">
    <source>
        <dbReference type="Proteomes" id="UP000054266"/>
    </source>
</evidence>
<protein>
    <submittedName>
        <fullName evidence="3">Uncharacterized protein</fullName>
    </submittedName>
</protein>
<dbReference type="HOGENOM" id="CLU_525791_0_0_1"/>
<dbReference type="Proteomes" id="UP000054266">
    <property type="component" value="Unassembled WGS sequence"/>
</dbReference>
<reference evidence="3 4" key="1">
    <citation type="submission" date="2015-01" db="EMBL/GenBank/DDBJ databases">
        <title>The Genome Sequence of Capronia semiimmersa CBS27337.</title>
        <authorList>
            <consortium name="The Broad Institute Genomics Platform"/>
            <person name="Cuomo C."/>
            <person name="de Hoog S."/>
            <person name="Gorbushina A."/>
            <person name="Stielow B."/>
            <person name="Teixiera M."/>
            <person name="Abouelleil A."/>
            <person name="Chapman S.B."/>
            <person name="Priest M."/>
            <person name="Young S.K."/>
            <person name="Wortman J."/>
            <person name="Nusbaum C."/>
            <person name="Birren B."/>
        </authorList>
    </citation>
    <scope>NUCLEOTIDE SEQUENCE [LARGE SCALE GENOMIC DNA]</scope>
    <source>
        <strain evidence="3 4">CBS 27337</strain>
    </source>
</reference>
<dbReference type="AlphaFoldDB" id="A0A0D2DR89"/>
<gene>
    <name evidence="3" type="ORF">PV04_09641</name>
</gene>
<dbReference type="EMBL" id="KN846961">
    <property type="protein sequence ID" value="KIW64727.1"/>
    <property type="molecule type" value="Genomic_DNA"/>
</dbReference>
<feature type="coiled-coil region" evidence="1">
    <location>
        <begin position="124"/>
        <end position="172"/>
    </location>
</feature>
<name>A0A0D2DR89_9EURO</name>
<organism evidence="3 4">
    <name type="scientific">Phialophora macrospora</name>
    <dbReference type="NCBI Taxonomy" id="1851006"/>
    <lineage>
        <taxon>Eukaryota</taxon>
        <taxon>Fungi</taxon>
        <taxon>Dikarya</taxon>
        <taxon>Ascomycota</taxon>
        <taxon>Pezizomycotina</taxon>
        <taxon>Eurotiomycetes</taxon>
        <taxon>Chaetothyriomycetidae</taxon>
        <taxon>Chaetothyriales</taxon>
        <taxon>Herpotrichiellaceae</taxon>
        <taxon>Phialophora</taxon>
    </lineage>
</organism>
<evidence type="ECO:0000256" key="2">
    <source>
        <dbReference type="SAM" id="MobiDB-lite"/>
    </source>
</evidence>
<keyword evidence="1" id="KW-0175">Coiled coil</keyword>
<feature type="compositionally biased region" description="Basic and acidic residues" evidence="2">
    <location>
        <begin position="38"/>
        <end position="56"/>
    </location>
</feature>
<dbReference type="STRING" id="5601.A0A0D2DR89"/>
<feature type="region of interest" description="Disordered" evidence="2">
    <location>
        <begin position="1"/>
        <end position="80"/>
    </location>
</feature>
<keyword evidence="4" id="KW-1185">Reference proteome</keyword>
<sequence length="518" mass="58820">MFCFTGNSEGGRSHRAKLGRGNKEPGRATRFSPRFRRDRPEHPTPENDAPRQHENEPPISRRPSMASHKSRGPARSAHDELKDLEDQLFKWLTDRKLPIDQSQTAVASLLNGVFASHDSLWLYSKRLEEKLKRRDDKLHRYECDIAATEEKLSRLEQRVDAERAAAAAAQCEISRLGQHYNNQLLWNQERLVATHAENVNALNRNHQSNIGALTQKHQSDIKILEDRCSAGIAQVKQAERDMCLSIDNFQALQDDELQGQFYKLTTEIEALSRLTSVPDFVQQAGAMGFNVRLPTNILPRDRRLLFQSILWNIIIDGIFLTPFRVFGTYGDPIYQVWKTLFGEQDNAFLEWPDPDPLAEKWRYTTVDRLRQAQGLFTAPHNQQQEIQTSYHARMSTLTSTLSSLFSIPSFDSNSQGLATRLQELLKQASEFAIHMGIQRRRVRVFLPSTVGPPGRLDPEYVKDVYPGSELEMARATAEFVVAPGLVKEGNTRGGNLQERMALTKAVVYFNPEGNAGVS</sequence>